<sequence length="244" mass="26978">MRVLLRVNGVGSRPLSSDPVSNSTEGSAHSRASGGGPVTSSGGRLFSSDSDSDDGAHNGGASGSPPAGGVAPVVRPFFTPVIPPFQNRAEWARSRYASWSRALRDLTLSSLTARALRPFVARYEVHLDHWAQAYWESTHEFPVPNTPAWTRWRRRRNSRRSHAGDHLVGTFQLLLILFQAGRVDMDVLLDVMAALADIDAREPWRRFFRTQPDAAGNTTVEREHPAYAVRRLASKFVERGQPQP</sequence>
<protein>
    <submittedName>
        <fullName evidence="2">Uncharacterized protein</fullName>
    </submittedName>
</protein>
<dbReference type="EMBL" id="NBNE01012392">
    <property type="protein sequence ID" value="OWY95874.1"/>
    <property type="molecule type" value="Genomic_DNA"/>
</dbReference>
<comment type="caution">
    <text evidence="2">The sequence shown here is derived from an EMBL/GenBank/DDBJ whole genome shotgun (WGS) entry which is preliminary data.</text>
</comment>
<evidence type="ECO:0000313" key="2">
    <source>
        <dbReference type="EMBL" id="OWY95874.1"/>
    </source>
</evidence>
<reference evidence="3" key="1">
    <citation type="submission" date="2017-03" db="EMBL/GenBank/DDBJ databases">
        <title>Phytopthora megakarya and P. palmivora, two closely related causual agents of cacao black pod achieved similar genome size and gene model numbers by different mechanisms.</title>
        <authorList>
            <person name="Ali S."/>
            <person name="Shao J."/>
            <person name="Larry D.J."/>
            <person name="Kronmiller B."/>
            <person name="Shen D."/>
            <person name="Strem M.D."/>
            <person name="Melnick R.L."/>
            <person name="Guiltinan M.J."/>
            <person name="Tyler B.M."/>
            <person name="Meinhardt L.W."/>
            <person name="Bailey B.A."/>
        </authorList>
    </citation>
    <scope>NUCLEOTIDE SEQUENCE [LARGE SCALE GENOMIC DNA]</scope>
    <source>
        <strain evidence="3">zdho120</strain>
    </source>
</reference>
<feature type="compositionally biased region" description="Polar residues" evidence="1">
    <location>
        <begin position="14"/>
        <end position="27"/>
    </location>
</feature>
<evidence type="ECO:0000256" key="1">
    <source>
        <dbReference type="SAM" id="MobiDB-lite"/>
    </source>
</evidence>
<dbReference type="Proteomes" id="UP000198211">
    <property type="component" value="Unassembled WGS sequence"/>
</dbReference>
<keyword evidence="3" id="KW-1185">Reference proteome</keyword>
<organism evidence="2 3">
    <name type="scientific">Phytophthora megakarya</name>
    <dbReference type="NCBI Taxonomy" id="4795"/>
    <lineage>
        <taxon>Eukaryota</taxon>
        <taxon>Sar</taxon>
        <taxon>Stramenopiles</taxon>
        <taxon>Oomycota</taxon>
        <taxon>Peronosporomycetes</taxon>
        <taxon>Peronosporales</taxon>
        <taxon>Peronosporaceae</taxon>
        <taxon>Phytophthora</taxon>
    </lineage>
</organism>
<gene>
    <name evidence="2" type="ORF">PHMEG_00034006</name>
</gene>
<proteinExistence type="predicted"/>
<feature type="region of interest" description="Disordered" evidence="1">
    <location>
        <begin position="1"/>
        <end position="68"/>
    </location>
</feature>
<evidence type="ECO:0000313" key="3">
    <source>
        <dbReference type="Proteomes" id="UP000198211"/>
    </source>
</evidence>
<name>A0A225US11_9STRA</name>
<dbReference type="AlphaFoldDB" id="A0A225US11"/>
<dbReference type="STRING" id="4795.A0A225US11"/>
<accession>A0A225US11</accession>